<dbReference type="EMBL" id="QGKY02002305">
    <property type="protein sequence ID" value="KAF2532313.1"/>
    <property type="molecule type" value="Genomic_DNA"/>
</dbReference>
<organism evidence="2">
    <name type="scientific">Brassica cretica</name>
    <name type="common">Mustard</name>
    <dbReference type="NCBI Taxonomy" id="69181"/>
    <lineage>
        <taxon>Eukaryota</taxon>
        <taxon>Viridiplantae</taxon>
        <taxon>Streptophyta</taxon>
        <taxon>Embryophyta</taxon>
        <taxon>Tracheophyta</taxon>
        <taxon>Spermatophyta</taxon>
        <taxon>Magnoliopsida</taxon>
        <taxon>eudicotyledons</taxon>
        <taxon>Gunneridae</taxon>
        <taxon>Pentapetalae</taxon>
        <taxon>rosids</taxon>
        <taxon>malvids</taxon>
        <taxon>Brassicales</taxon>
        <taxon>Brassicaceae</taxon>
        <taxon>Brassiceae</taxon>
        <taxon>Brassica</taxon>
    </lineage>
</organism>
<dbReference type="AlphaFoldDB" id="A0A8S9FF46"/>
<reference evidence="2" key="1">
    <citation type="submission" date="2019-12" db="EMBL/GenBank/DDBJ databases">
        <title>Genome sequencing and annotation of Brassica cretica.</title>
        <authorList>
            <person name="Studholme D.J."/>
            <person name="Sarris P.F."/>
        </authorList>
    </citation>
    <scope>NUCLEOTIDE SEQUENCE</scope>
    <source>
        <strain evidence="2">PFS-102/07</strain>
        <tissue evidence="2">Leaf</tissue>
    </source>
</reference>
<evidence type="ECO:0000313" key="2">
    <source>
        <dbReference type="EMBL" id="KAF2532313.1"/>
    </source>
</evidence>
<comment type="caution">
    <text evidence="2">The sequence shown here is derived from an EMBL/GenBank/DDBJ whole genome shotgun (WGS) entry which is preliminary data.</text>
</comment>
<gene>
    <name evidence="2" type="ORF">F2Q70_00029851</name>
</gene>
<proteinExistence type="predicted"/>
<evidence type="ECO:0000256" key="1">
    <source>
        <dbReference type="SAM" id="MobiDB-lite"/>
    </source>
</evidence>
<feature type="region of interest" description="Disordered" evidence="1">
    <location>
        <begin position="219"/>
        <end position="241"/>
    </location>
</feature>
<name>A0A8S9FF46_BRACR</name>
<protein>
    <submittedName>
        <fullName evidence="2">Uncharacterized protein</fullName>
    </submittedName>
</protein>
<accession>A0A8S9FF46</accession>
<sequence length="241" mass="26828">MGILVTWWGFRASNSLERCLSHVLASLLIDTNAVLSIDSPSSPRQLPLARQTDHSSNNNNIKRRVDEIIGRRCTPDIGRRVEETSIDDTPLEAGKCSLTNHANEEVVLGHGFRPDIDRQNNNNIKRRVDEIIGRRCTPDIGRRVEETSIDDTPLEAGKCSLTNHANEEVVLGEPKGQLRNAINQIINGHGTAIPVKINSTSNRDKEIKLSLQDYLNPGRTYSNRTLSVEPPRNTHTITSTT</sequence>